<evidence type="ECO:0000256" key="1">
    <source>
        <dbReference type="SAM" id="MobiDB-lite"/>
    </source>
</evidence>
<accession>A0A1I2QYS9</accession>
<feature type="compositionally biased region" description="Polar residues" evidence="1">
    <location>
        <begin position="1"/>
        <end position="14"/>
    </location>
</feature>
<sequence>MKKQLHSLQRWQRQLSEREQSIRLQMLTRSKRPQRTKRPSKQAASETQKANAALNSAQHDFNETQAKNDADKADLNKAESEKNQAATDVKDAQEKYNHQKRNEASANQISSAKAELESAQKAYEETLSEYKTLVSEKGQADSKDKEAK</sequence>
<dbReference type="Proteomes" id="UP000182635">
    <property type="component" value="Unassembled WGS sequence"/>
</dbReference>
<evidence type="ECO:0000313" key="2">
    <source>
        <dbReference type="EMBL" id="SFG33180.1"/>
    </source>
</evidence>
<feature type="compositionally biased region" description="Polar residues" evidence="1">
    <location>
        <begin position="42"/>
        <end position="59"/>
    </location>
</feature>
<name>A0A1I2QYS9_9LACO</name>
<feature type="compositionally biased region" description="Basic residues" evidence="1">
    <location>
        <begin position="29"/>
        <end position="40"/>
    </location>
</feature>
<feature type="compositionally biased region" description="Basic and acidic residues" evidence="1">
    <location>
        <begin position="60"/>
        <end position="103"/>
    </location>
</feature>
<reference evidence="3" key="1">
    <citation type="submission" date="2016-10" db="EMBL/GenBank/DDBJ databases">
        <authorList>
            <person name="Varghese N."/>
            <person name="Submissions S."/>
        </authorList>
    </citation>
    <scope>NUCLEOTIDE SEQUENCE [LARGE SCALE GENOMIC DNA]</scope>
    <source>
        <strain evidence="3">DSM 20403</strain>
    </source>
</reference>
<evidence type="ECO:0000313" key="3">
    <source>
        <dbReference type="Proteomes" id="UP000182635"/>
    </source>
</evidence>
<organism evidence="2 3">
    <name type="scientific">Ligilactobacillus ruminis DSM 20403 = NBRC 102161</name>
    <dbReference type="NCBI Taxonomy" id="1423798"/>
    <lineage>
        <taxon>Bacteria</taxon>
        <taxon>Bacillati</taxon>
        <taxon>Bacillota</taxon>
        <taxon>Bacilli</taxon>
        <taxon>Lactobacillales</taxon>
        <taxon>Lactobacillaceae</taxon>
        <taxon>Ligilactobacillus</taxon>
    </lineage>
</organism>
<protein>
    <submittedName>
        <fullName evidence="2">Uncharacterized protein</fullName>
    </submittedName>
</protein>
<proteinExistence type="predicted"/>
<feature type="region of interest" description="Disordered" evidence="1">
    <location>
        <begin position="1"/>
        <end position="120"/>
    </location>
</feature>
<gene>
    <name evidence="2" type="ORF">SAMN02910432_00918</name>
</gene>
<dbReference type="EMBL" id="FOPI01000012">
    <property type="protein sequence ID" value="SFG33180.1"/>
    <property type="molecule type" value="Genomic_DNA"/>
</dbReference>
<dbReference type="AlphaFoldDB" id="A0A1I2QYS9"/>